<dbReference type="PANTHER" id="PTHR24421:SF63">
    <property type="entry name" value="SENSOR HISTIDINE KINASE DESK"/>
    <property type="match status" value="1"/>
</dbReference>
<dbReference type="SUPFAM" id="SSF55874">
    <property type="entry name" value="ATPase domain of HSP90 chaperone/DNA topoisomerase II/histidine kinase"/>
    <property type="match status" value="1"/>
</dbReference>
<dbReference type="InterPro" id="IPR036890">
    <property type="entry name" value="HATPase_C_sf"/>
</dbReference>
<feature type="transmembrane region" description="Helical" evidence="4">
    <location>
        <begin position="20"/>
        <end position="38"/>
    </location>
</feature>
<evidence type="ECO:0000313" key="6">
    <source>
        <dbReference type="EMBL" id="GEK94676.1"/>
    </source>
</evidence>
<keyword evidence="4" id="KW-0472">Membrane</keyword>
<dbReference type="Pfam" id="PF07730">
    <property type="entry name" value="HisKA_3"/>
    <property type="match status" value="1"/>
</dbReference>
<feature type="transmembrane region" description="Helical" evidence="4">
    <location>
        <begin position="47"/>
        <end position="64"/>
    </location>
</feature>
<keyword evidence="4" id="KW-1133">Transmembrane helix</keyword>
<evidence type="ECO:0000313" key="7">
    <source>
        <dbReference type="Proteomes" id="UP000321230"/>
    </source>
</evidence>
<dbReference type="PANTHER" id="PTHR24421">
    <property type="entry name" value="NITRATE/NITRITE SENSOR PROTEIN NARX-RELATED"/>
    <property type="match status" value="1"/>
</dbReference>
<name>A0A511B2M8_9PROT</name>
<dbReference type="InterPro" id="IPR011712">
    <property type="entry name" value="Sig_transdc_His_kin_sub3_dim/P"/>
</dbReference>
<accession>A0A511B2M8</accession>
<evidence type="ECO:0000256" key="4">
    <source>
        <dbReference type="SAM" id="Phobius"/>
    </source>
</evidence>
<dbReference type="Proteomes" id="UP000321230">
    <property type="component" value="Unassembled WGS sequence"/>
</dbReference>
<evidence type="ECO:0000259" key="5">
    <source>
        <dbReference type="Pfam" id="PF07730"/>
    </source>
</evidence>
<feature type="transmembrane region" description="Helical" evidence="4">
    <location>
        <begin position="111"/>
        <end position="132"/>
    </location>
</feature>
<reference evidence="6 7" key="1">
    <citation type="submission" date="2019-07" db="EMBL/GenBank/DDBJ databases">
        <title>Whole genome shotgun sequence of Gluconobacter wancherniae NBRC 103581.</title>
        <authorList>
            <person name="Hosoyama A."/>
            <person name="Uohara A."/>
            <person name="Ohji S."/>
            <person name="Ichikawa N."/>
        </authorList>
    </citation>
    <scope>NUCLEOTIDE SEQUENCE [LARGE SCALE GENOMIC DNA]</scope>
    <source>
        <strain evidence="6 7">NBRC 103581</strain>
    </source>
</reference>
<sequence>MNAVSDAPEVFRFGGQNLNRYRIAYLSYLLLYPVPWFIHHKPTPSQLLFSFCALLVFLPLYFSPYRKDKTYGLPEIIMTAFLGFATAWTHGDWLVYNIYATGMSARIRKRSHSIATIILLQCALLSFCYFANRSAIEATVGVILSLVTYVGTWMQWELGYRNQQLQEAQHEIRTLAATAERERIARDMHDLLGHSLTVISVKAELAERLFLGNPERAQREIADITQIARTSLHEVRQAVSGMNGTSLQQELTPTRKALEAAGIALTIQGEQDLLDKPQSSVLAMALREAITNVIRHSNARRCMISFECDPEGHALAIKVEDDGKSSAPVPISEGNGLQGMRARLAAAGGSLSLHQTHSGLTLKASIAS</sequence>
<organism evidence="6 7">
    <name type="scientific">Gluconobacter wancherniae NBRC 103581</name>
    <dbReference type="NCBI Taxonomy" id="656744"/>
    <lineage>
        <taxon>Bacteria</taxon>
        <taxon>Pseudomonadati</taxon>
        <taxon>Pseudomonadota</taxon>
        <taxon>Alphaproteobacteria</taxon>
        <taxon>Acetobacterales</taxon>
        <taxon>Acetobacteraceae</taxon>
        <taxon>Gluconobacter</taxon>
    </lineage>
</organism>
<protein>
    <submittedName>
        <fullName evidence="6">Histidine kinase</fullName>
    </submittedName>
</protein>
<dbReference type="GO" id="GO:0000155">
    <property type="term" value="F:phosphorelay sensor kinase activity"/>
    <property type="evidence" value="ECO:0007669"/>
    <property type="project" value="InterPro"/>
</dbReference>
<feature type="transmembrane region" description="Helical" evidence="4">
    <location>
        <begin position="138"/>
        <end position="156"/>
    </location>
</feature>
<dbReference type="Gene3D" id="1.20.5.1930">
    <property type="match status" value="1"/>
</dbReference>
<feature type="domain" description="Signal transduction histidine kinase subgroup 3 dimerisation and phosphoacceptor" evidence="5">
    <location>
        <begin position="180"/>
        <end position="243"/>
    </location>
</feature>
<feature type="transmembrane region" description="Helical" evidence="4">
    <location>
        <begin position="76"/>
        <end position="99"/>
    </location>
</feature>
<dbReference type="RefSeq" id="WP_146798443.1">
    <property type="nucleotide sequence ID" value="NZ_BARC01000001.1"/>
</dbReference>
<evidence type="ECO:0000256" key="1">
    <source>
        <dbReference type="ARBA" id="ARBA00022679"/>
    </source>
</evidence>
<dbReference type="CDD" id="cd16917">
    <property type="entry name" value="HATPase_UhpB-NarQ-NarX-like"/>
    <property type="match status" value="1"/>
</dbReference>
<gene>
    <name evidence="6" type="ORF">GWA01_24460</name>
</gene>
<dbReference type="InterPro" id="IPR050482">
    <property type="entry name" value="Sensor_HK_TwoCompSys"/>
</dbReference>
<dbReference type="GO" id="GO:0046983">
    <property type="term" value="F:protein dimerization activity"/>
    <property type="evidence" value="ECO:0007669"/>
    <property type="project" value="InterPro"/>
</dbReference>
<keyword evidence="3" id="KW-0902">Two-component regulatory system</keyword>
<dbReference type="OrthoDB" id="9778496at2"/>
<proteinExistence type="predicted"/>
<keyword evidence="4" id="KW-0812">Transmembrane</keyword>
<evidence type="ECO:0000256" key="3">
    <source>
        <dbReference type="ARBA" id="ARBA00023012"/>
    </source>
</evidence>
<evidence type="ECO:0000256" key="2">
    <source>
        <dbReference type="ARBA" id="ARBA00022777"/>
    </source>
</evidence>
<dbReference type="EMBL" id="BJUZ01000004">
    <property type="protein sequence ID" value="GEK94676.1"/>
    <property type="molecule type" value="Genomic_DNA"/>
</dbReference>
<dbReference type="AlphaFoldDB" id="A0A511B2M8"/>
<keyword evidence="7" id="KW-1185">Reference proteome</keyword>
<dbReference type="GO" id="GO:0016020">
    <property type="term" value="C:membrane"/>
    <property type="evidence" value="ECO:0007669"/>
    <property type="project" value="InterPro"/>
</dbReference>
<keyword evidence="1" id="KW-0808">Transferase</keyword>
<comment type="caution">
    <text evidence="6">The sequence shown here is derived from an EMBL/GenBank/DDBJ whole genome shotgun (WGS) entry which is preliminary data.</text>
</comment>
<keyword evidence="2 6" id="KW-0418">Kinase</keyword>
<dbReference type="Gene3D" id="3.30.565.10">
    <property type="entry name" value="Histidine kinase-like ATPase, C-terminal domain"/>
    <property type="match status" value="1"/>
</dbReference>